<protein>
    <submittedName>
        <fullName evidence="3">InlB B-repeat-containing protein</fullName>
    </submittedName>
</protein>
<sequence length="529" mass="56681">MKVKILFLALLGAAALACAVLLVACQKDTYVIQYEYNGAVRLEVVEGKVFALEELPSRLGYTFAGLYDASEGGEQVVDANGMSCGPYERGADCTLYARFIPNTYTIRLEYEGGESASGVRQVEAEYDAAIEGIPFDLTMRLHEFAGWFTAPAMGGVQVADAVGMLPGYERLCAPAYTLADTITLYAGFTEVEYEVTFCYRMDGSDDVTVSAVHGASLASIEPQDHLVDGQYVLAWSTVPNDTAQAYAFNGSITKDMTLYPSRFGYSVSFDPNGGSPCHTIRGEAGTPVSMPRPARAGYRFMGWLLEGERYSSSVIPAQNISLVAEWQPLLTFEENGGTEVDDISVPAGEPISLPRPVRAGYEFAGWYTSPEGGELFEEEVMPAEGLTLYAGWYRSVSGEATLSSMHVGEGSSLIEGLTIDLSETFSEQGSLAAAFTVSYSVQVEGYSNPGDKPSSFQLLLCNDSAGTSTAAIAALPIAGASGNYSGSLTASLAGSRVYVRVQTDPWDAGYTLRNVVIGYTVTDRSHVVF</sequence>
<gene>
    <name evidence="3" type="ORF">H9851_02370</name>
</gene>
<proteinExistence type="predicted"/>
<dbReference type="InterPro" id="IPR013378">
    <property type="entry name" value="InlB-like_B-rpt"/>
</dbReference>
<evidence type="ECO:0000313" key="3">
    <source>
        <dbReference type="EMBL" id="HIX50104.1"/>
    </source>
</evidence>
<dbReference type="Proteomes" id="UP000886847">
    <property type="component" value="Unassembled WGS sequence"/>
</dbReference>
<keyword evidence="2" id="KW-0732">Signal</keyword>
<feature type="signal peptide" evidence="2">
    <location>
        <begin position="1"/>
        <end position="19"/>
    </location>
</feature>
<dbReference type="AlphaFoldDB" id="A0A9D1W0D5"/>
<evidence type="ECO:0000256" key="1">
    <source>
        <dbReference type="ARBA" id="ARBA00004196"/>
    </source>
</evidence>
<reference evidence="3" key="1">
    <citation type="journal article" date="2021" name="PeerJ">
        <title>Extensive microbial diversity within the chicken gut microbiome revealed by metagenomics and culture.</title>
        <authorList>
            <person name="Gilroy R."/>
            <person name="Ravi A."/>
            <person name="Getino M."/>
            <person name="Pursley I."/>
            <person name="Horton D.L."/>
            <person name="Alikhan N.F."/>
            <person name="Baker D."/>
            <person name="Gharbi K."/>
            <person name="Hall N."/>
            <person name="Watson M."/>
            <person name="Adriaenssens E.M."/>
            <person name="Foster-Nyarko E."/>
            <person name="Jarju S."/>
            <person name="Secka A."/>
            <person name="Antonio M."/>
            <person name="Oren A."/>
            <person name="Chaudhuri R.R."/>
            <person name="La Ragione R."/>
            <person name="Hildebrand F."/>
            <person name="Pallen M.J."/>
        </authorList>
    </citation>
    <scope>NUCLEOTIDE SEQUENCE</scope>
    <source>
        <strain evidence="3">2189</strain>
    </source>
</reference>
<dbReference type="Pfam" id="PF09479">
    <property type="entry name" value="Flg_new"/>
    <property type="match status" value="3"/>
</dbReference>
<feature type="chain" id="PRO_5039544775" evidence="2">
    <location>
        <begin position="20"/>
        <end position="529"/>
    </location>
</feature>
<dbReference type="EMBL" id="DXEW01000010">
    <property type="protein sequence ID" value="HIX50104.1"/>
    <property type="molecule type" value="Genomic_DNA"/>
</dbReference>
<dbReference type="Gene3D" id="2.60.40.4270">
    <property type="entry name" value="Listeria-Bacteroides repeat domain"/>
    <property type="match status" value="3"/>
</dbReference>
<evidence type="ECO:0000256" key="2">
    <source>
        <dbReference type="SAM" id="SignalP"/>
    </source>
</evidence>
<name>A0A9D1W0D5_9FIRM</name>
<reference evidence="3" key="2">
    <citation type="submission" date="2021-04" db="EMBL/GenBank/DDBJ databases">
        <authorList>
            <person name="Gilroy R."/>
        </authorList>
    </citation>
    <scope>NUCLEOTIDE SEQUENCE</scope>
    <source>
        <strain evidence="3">2189</strain>
    </source>
</reference>
<dbReference type="InterPro" id="IPR042229">
    <property type="entry name" value="Listeria/Bacterioides_rpt_sf"/>
</dbReference>
<dbReference type="PROSITE" id="PS51257">
    <property type="entry name" value="PROKAR_LIPOPROTEIN"/>
    <property type="match status" value="1"/>
</dbReference>
<accession>A0A9D1W0D5</accession>
<comment type="subcellular location">
    <subcellularLocation>
        <location evidence="1">Cell envelope</location>
    </subcellularLocation>
</comment>
<organism evidence="3 4">
    <name type="scientific">Candidatus Borkfalkia faecavium</name>
    <dbReference type="NCBI Taxonomy" id="2838508"/>
    <lineage>
        <taxon>Bacteria</taxon>
        <taxon>Bacillati</taxon>
        <taxon>Bacillota</taxon>
        <taxon>Clostridia</taxon>
        <taxon>Christensenellales</taxon>
        <taxon>Christensenellaceae</taxon>
        <taxon>Candidatus Borkfalkia</taxon>
    </lineage>
</organism>
<evidence type="ECO:0000313" key="4">
    <source>
        <dbReference type="Proteomes" id="UP000886847"/>
    </source>
</evidence>
<dbReference type="GO" id="GO:0030313">
    <property type="term" value="C:cell envelope"/>
    <property type="evidence" value="ECO:0007669"/>
    <property type="project" value="UniProtKB-SubCell"/>
</dbReference>
<comment type="caution">
    <text evidence="3">The sequence shown here is derived from an EMBL/GenBank/DDBJ whole genome shotgun (WGS) entry which is preliminary data.</text>
</comment>